<evidence type="ECO:0008006" key="3">
    <source>
        <dbReference type="Google" id="ProtNLM"/>
    </source>
</evidence>
<accession>A0A2H0YP59</accession>
<dbReference type="AlphaFoldDB" id="A0A2H0YP59"/>
<dbReference type="InterPro" id="IPR015915">
    <property type="entry name" value="Kelch-typ_b-propeller"/>
</dbReference>
<dbReference type="Proteomes" id="UP000231472">
    <property type="component" value="Unassembled WGS sequence"/>
</dbReference>
<dbReference type="Pfam" id="PF01344">
    <property type="entry name" value="Kelch_1"/>
    <property type="match status" value="1"/>
</dbReference>
<reference evidence="2" key="1">
    <citation type="submission" date="2017-09" db="EMBL/GenBank/DDBJ databases">
        <title>Depth-based differentiation of microbial function through sediment-hosted aquifers and enrichment of novel symbionts in the deep terrestrial subsurface.</title>
        <authorList>
            <person name="Probst A.J."/>
            <person name="Ladd B."/>
            <person name="Jarett J.K."/>
            <person name="Geller-Mcgrath D.E."/>
            <person name="Sieber C.M.K."/>
            <person name="Emerson J.B."/>
            <person name="Anantharaman K."/>
            <person name="Thomas B.C."/>
            <person name="Malmstrom R."/>
            <person name="Stieglmeier M."/>
            <person name="Klingl A."/>
            <person name="Woyke T."/>
            <person name="Ryan C.M."/>
            <person name="Banfield J.F."/>
        </authorList>
    </citation>
    <scope>NUCLEOTIDE SEQUENCE [LARGE SCALE GENOMIC DNA]</scope>
</reference>
<evidence type="ECO:0000313" key="2">
    <source>
        <dbReference type="Proteomes" id="UP000231472"/>
    </source>
</evidence>
<dbReference type="InterPro" id="IPR006652">
    <property type="entry name" value="Kelch_1"/>
</dbReference>
<sequence length="157" mass="18209">MLKKLLLLFFIGEVVISGFFIFKEIKKIEAISEITWFWQKTKIPEKVLPFEPDNLGWEEATASALWTKRDAHTALFFDDKILIMGGIEDGDPELAYEYHGHKSDVWSSEEGREDHTCVVLKDKIWVMGGMITKGRRVNDVWYSAELSLKKHLYLLNS</sequence>
<dbReference type="SUPFAM" id="SSF117281">
    <property type="entry name" value="Kelch motif"/>
    <property type="match status" value="1"/>
</dbReference>
<proteinExistence type="predicted"/>
<comment type="caution">
    <text evidence="1">The sequence shown here is derived from an EMBL/GenBank/DDBJ whole genome shotgun (WGS) entry which is preliminary data.</text>
</comment>
<protein>
    <recommendedName>
        <fullName evidence="3">Galactose oxidase</fullName>
    </recommendedName>
</protein>
<dbReference type="EMBL" id="PEYC01000015">
    <property type="protein sequence ID" value="PIS40284.1"/>
    <property type="molecule type" value="Genomic_DNA"/>
</dbReference>
<evidence type="ECO:0000313" key="1">
    <source>
        <dbReference type="EMBL" id="PIS40284.1"/>
    </source>
</evidence>
<name>A0A2H0YP59_9BACT</name>
<dbReference type="Gene3D" id="2.120.10.80">
    <property type="entry name" value="Kelch-type beta propeller"/>
    <property type="match status" value="1"/>
</dbReference>
<gene>
    <name evidence="1" type="ORF">COT32_00590</name>
</gene>
<organism evidence="1 2">
    <name type="scientific">Candidatus Nealsonbacteria bacterium CG08_land_8_20_14_0_20_36_22</name>
    <dbReference type="NCBI Taxonomy" id="1974704"/>
    <lineage>
        <taxon>Bacteria</taxon>
        <taxon>Candidatus Nealsoniibacteriota</taxon>
    </lineage>
</organism>